<dbReference type="EMBL" id="JOJR01000110">
    <property type="protein sequence ID" value="RCN45115.1"/>
    <property type="molecule type" value="Genomic_DNA"/>
</dbReference>
<accession>A0A368GQ17</accession>
<comment type="caution">
    <text evidence="1">The sequence shown here is derived from an EMBL/GenBank/DDBJ whole genome shotgun (WGS) entry which is preliminary data.</text>
</comment>
<name>A0A368GQ17_ANCCA</name>
<protein>
    <submittedName>
        <fullName evidence="1">Uncharacterized protein</fullName>
    </submittedName>
</protein>
<dbReference type="Proteomes" id="UP000252519">
    <property type="component" value="Unassembled WGS sequence"/>
</dbReference>
<sequence length="65" mass="7279">MVGRCDPAVDVFTSWRTRSQRWILVQTSCAIDGAGCATITYRPTASTLFLWCRRKLEVSNPSISV</sequence>
<proteinExistence type="predicted"/>
<keyword evidence="2" id="KW-1185">Reference proteome</keyword>
<evidence type="ECO:0000313" key="2">
    <source>
        <dbReference type="Proteomes" id="UP000252519"/>
    </source>
</evidence>
<gene>
    <name evidence="1" type="ORF">ANCCAN_08869</name>
</gene>
<organism evidence="1 2">
    <name type="scientific">Ancylostoma caninum</name>
    <name type="common">Dog hookworm</name>
    <dbReference type="NCBI Taxonomy" id="29170"/>
    <lineage>
        <taxon>Eukaryota</taxon>
        <taxon>Metazoa</taxon>
        <taxon>Ecdysozoa</taxon>
        <taxon>Nematoda</taxon>
        <taxon>Chromadorea</taxon>
        <taxon>Rhabditida</taxon>
        <taxon>Rhabditina</taxon>
        <taxon>Rhabditomorpha</taxon>
        <taxon>Strongyloidea</taxon>
        <taxon>Ancylostomatidae</taxon>
        <taxon>Ancylostomatinae</taxon>
        <taxon>Ancylostoma</taxon>
    </lineage>
</organism>
<dbReference type="AlphaFoldDB" id="A0A368GQ17"/>
<evidence type="ECO:0000313" key="1">
    <source>
        <dbReference type="EMBL" id="RCN45115.1"/>
    </source>
</evidence>
<reference evidence="1 2" key="1">
    <citation type="submission" date="2014-10" db="EMBL/GenBank/DDBJ databases">
        <title>Draft genome of the hookworm Ancylostoma caninum.</title>
        <authorList>
            <person name="Mitreva M."/>
        </authorList>
    </citation>
    <scope>NUCLEOTIDE SEQUENCE [LARGE SCALE GENOMIC DNA]</scope>
    <source>
        <strain evidence="1 2">Baltimore</strain>
    </source>
</reference>